<dbReference type="OrthoDB" id="9815163at2"/>
<sequence>MVLAVWNDTTIAASDETIVVEGNHYFPPSAVNQDLLEASAHTSVCPIKGTARYFHIRVGTALNADAAWSYPHPNPVAEAIRDYIAFWKGVEVG</sequence>
<comment type="caution">
    <text evidence="2">The sequence shown here is derived from an EMBL/GenBank/DDBJ whole genome shotgun (WGS) entry which is preliminary data.</text>
</comment>
<dbReference type="Gene3D" id="2.170.150.40">
    <property type="entry name" value="Domain of unknown function (DUF427)"/>
    <property type="match status" value="1"/>
</dbReference>
<dbReference type="RefSeq" id="WP_088472244.1">
    <property type="nucleotide sequence ID" value="NZ_NISJ01000003.1"/>
</dbReference>
<dbReference type="InterPro" id="IPR007361">
    <property type="entry name" value="DUF427"/>
</dbReference>
<gene>
    <name evidence="2" type="ORF">CDQ91_08345</name>
</gene>
<feature type="domain" description="DUF427" evidence="1">
    <location>
        <begin position="4"/>
        <end position="88"/>
    </location>
</feature>
<protein>
    <recommendedName>
        <fullName evidence="1">DUF427 domain-containing protein</fullName>
    </recommendedName>
</protein>
<name>A0A246JZM7_9SPHN</name>
<dbReference type="InterPro" id="IPR038694">
    <property type="entry name" value="DUF427_sf"/>
</dbReference>
<evidence type="ECO:0000259" key="1">
    <source>
        <dbReference type="Pfam" id="PF04248"/>
    </source>
</evidence>
<dbReference type="PANTHER" id="PTHR34310">
    <property type="entry name" value="DUF427 DOMAIN PROTEIN (AFU_ORTHOLOGUE AFUA_3G02220)"/>
    <property type="match status" value="1"/>
</dbReference>
<dbReference type="Proteomes" id="UP000197097">
    <property type="component" value="Unassembled WGS sequence"/>
</dbReference>
<evidence type="ECO:0000313" key="3">
    <source>
        <dbReference type="Proteomes" id="UP000197097"/>
    </source>
</evidence>
<accession>A0A246JZM7</accession>
<keyword evidence="3" id="KW-1185">Reference proteome</keyword>
<dbReference type="Pfam" id="PF04248">
    <property type="entry name" value="NTP_transf_9"/>
    <property type="match status" value="1"/>
</dbReference>
<organism evidence="2 3">
    <name type="scientific">Sphingopyxis witflariensis</name>
    <dbReference type="NCBI Taxonomy" id="173675"/>
    <lineage>
        <taxon>Bacteria</taxon>
        <taxon>Pseudomonadati</taxon>
        <taxon>Pseudomonadota</taxon>
        <taxon>Alphaproteobacteria</taxon>
        <taxon>Sphingomonadales</taxon>
        <taxon>Sphingomonadaceae</taxon>
        <taxon>Sphingopyxis</taxon>
    </lineage>
</organism>
<reference evidence="2 3" key="1">
    <citation type="journal article" date="2002" name="Int. J. Syst. Evol. Microbiol.">
        <title>Sphingopyxis witflariensis sp. nov., isolated from activated sludge.</title>
        <authorList>
            <person name="Kampfer P."/>
            <person name="Witzenberger R."/>
            <person name="Denner E.B."/>
            <person name="Busse H.J."/>
            <person name="Neef A."/>
        </authorList>
    </citation>
    <scope>NUCLEOTIDE SEQUENCE [LARGE SCALE GENOMIC DNA]</scope>
    <source>
        <strain evidence="2 3">DSM 14551</strain>
    </source>
</reference>
<dbReference type="AlphaFoldDB" id="A0A246JZM7"/>
<dbReference type="EMBL" id="NISJ01000003">
    <property type="protein sequence ID" value="OWQ98473.1"/>
    <property type="molecule type" value="Genomic_DNA"/>
</dbReference>
<dbReference type="PANTHER" id="PTHR34310:SF5">
    <property type="entry name" value="DUF427 DOMAIN PROTEIN (AFU_ORTHOLOGUE AFUA_3G02220)"/>
    <property type="match status" value="1"/>
</dbReference>
<evidence type="ECO:0000313" key="2">
    <source>
        <dbReference type="EMBL" id="OWQ98473.1"/>
    </source>
</evidence>
<proteinExistence type="predicted"/>